<dbReference type="PANTHER" id="PTHR43370:SF2">
    <property type="entry name" value="ABC TRANSPORTER PERMEASE PROTEIN"/>
    <property type="match status" value="1"/>
</dbReference>
<evidence type="ECO:0000313" key="7">
    <source>
        <dbReference type="EMBL" id="SKA77357.1"/>
    </source>
</evidence>
<dbReference type="GO" id="GO:0022857">
    <property type="term" value="F:transmembrane transporter activity"/>
    <property type="evidence" value="ECO:0007669"/>
    <property type="project" value="InterPro"/>
</dbReference>
<dbReference type="AlphaFoldDB" id="A0A1T4WJK2"/>
<dbReference type="Pfam" id="PF02653">
    <property type="entry name" value="BPD_transp_2"/>
    <property type="match status" value="1"/>
</dbReference>
<evidence type="ECO:0000313" key="8">
    <source>
        <dbReference type="Proteomes" id="UP000190105"/>
    </source>
</evidence>
<protein>
    <submittedName>
        <fullName evidence="7">Nucleoside ABC transporter membrane protein</fullName>
    </submittedName>
</protein>
<feature type="transmembrane region" description="Helical" evidence="6">
    <location>
        <begin position="57"/>
        <end position="77"/>
    </location>
</feature>
<reference evidence="8" key="1">
    <citation type="submission" date="2017-02" db="EMBL/GenBank/DDBJ databases">
        <authorList>
            <person name="Varghese N."/>
            <person name="Submissions S."/>
        </authorList>
    </citation>
    <scope>NUCLEOTIDE SEQUENCE [LARGE SCALE GENOMIC DNA]</scope>
    <source>
        <strain evidence="8">USBA 833</strain>
    </source>
</reference>
<dbReference type="RefSeq" id="WP_078695321.1">
    <property type="nucleotide sequence ID" value="NZ_FUYH01000002.1"/>
</dbReference>
<evidence type="ECO:0000256" key="4">
    <source>
        <dbReference type="ARBA" id="ARBA00022989"/>
    </source>
</evidence>
<feature type="transmembrane region" description="Helical" evidence="6">
    <location>
        <begin position="224"/>
        <end position="246"/>
    </location>
</feature>
<keyword evidence="5 6" id="KW-0472">Membrane</keyword>
<evidence type="ECO:0000256" key="6">
    <source>
        <dbReference type="SAM" id="Phobius"/>
    </source>
</evidence>
<feature type="transmembrane region" description="Helical" evidence="6">
    <location>
        <begin position="266"/>
        <end position="285"/>
    </location>
</feature>
<proteinExistence type="predicted"/>
<evidence type="ECO:0000256" key="5">
    <source>
        <dbReference type="ARBA" id="ARBA00023136"/>
    </source>
</evidence>
<dbReference type="EMBL" id="FUYH01000002">
    <property type="protein sequence ID" value="SKA77357.1"/>
    <property type="molecule type" value="Genomic_DNA"/>
</dbReference>
<gene>
    <name evidence="7" type="ORF">SAMN05443428_10213</name>
</gene>
<dbReference type="OrthoDB" id="9792579at2"/>
<evidence type="ECO:0000256" key="1">
    <source>
        <dbReference type="ARBA" id="ARBA00004651"/>
    </source>
</evidence>
<keyword evidence="4 6" id="KW-1133">Transmembrane helix</keyword>
<comment type="subcellular location">
    <subcellularLocation>
        <location evidence="1">Cell membrane</location>
        <topology evidence="1">Multi-pass membrane protein</topology>
    </subcellularLocation>
</comment>
<accession>A0A1T4WJK2</accession>
<keyword evidence="3 6" id="KW-0812">Transmembrane</keyword>
<feature type="transmembrane region" description="Helical" evidence="6">
    <location>
        <begin position="31"/>
        <end position="50"/>
    </location>
</feature>
<keyword evidence="8" id="KW-1185">Reference proteome</keyword>
<feature type="transmembrane region" description="Helical" evidence="6">
    <location>
        <begin position="190"/>
        <end position="212"/>
    </location>
</feature>
<dbReference type="Proteomes" id="UP000190105">
    <property type="component" value="Unassembled WGS sequence"/>
</dbReference>
<keyword evidence="2" id="KW-1003">Cell membrane</keyword>
<evidence type="ECO:0000256" key="3">
    <source>
        <dbReference type="ARBA" id="ARBA00022692"/>
    </source>
</evidence>
<feature type="transmembrane region" description="Helical" evidence="6">
    <location>
        <begin position="89"/>
        <end position="107"/>
    </location>
</feature>
<dbReference type="CDD" id="cd06580">
    <property type="entry name" value="TM_PBP1_transp_TpRbsC_like"/>
    <property type="match status" value="1"/>
</dbReference>
<dbReference type="InterPro" id="IPR001851">
    <property type="entry name" value="ABC_transp_permease"/>
</dbReference>
<evidence type="ECO:0000256" key="2">
    <source>
        <dbReference type="ARBA" id="ARBA00022475"/>
    </source>
</evidence>
<name>A0A1T4WJK2_9CLOT</name>
<dbReference type="PANTHER" id="PTHR43370">
    <property type="entry name" value="SUGAR ABC TRANSPORTER INTEGRAL MEMBRANE PROTEIN-RELATED"/>
    <property type="match status" value="1"/>
</dbReference>
<sequence length="306" mass="33165">MTSFLHATIIAGTPLFLSTLGEILNEKAGNLNLGVEGMMLMGAVAGFLAAKGTNNAFLAILCSILFGCIGALIYAFLTITLRANQTVTGLALTIFGSGISSFIGQNLSGKVVPDRVKYFLSPIKLPLLGDIPFLGKVFFTQDIIVYFSYILAFAAAFYFYKTRIGLNLKAVGENPYAADAVSINVALYKYVNILAGGALCGLSGGYLSLIYVPAWQNNITSGRGWIAVALVIFAAWNPCKALLGAYLFGGLDIIGFRIQDGFISKYFLDMLPYLVTIIILTLFSFKRSKKNSPPKFLGLPYFREER</sequence>
<dbReference type="GO" id="GO:0005886">
    <property type="term" value="C:plasma membrane"/>
    <property type="evidence" value="ECO:0007669"/>
    <property type="project" value="UniProtKB-SubCell"/>
</dbReference>
<organism evidence="7 8">
    <name type="scientific">Caloramator quimbayensis</name>
    <dbReference type="NCBI Taxonomy" id="1147123"/>
    <lineage>
        <taxon>Bacteria</taxon>
        <taxon>Bacillati</taxon>
        <taxon>Bacillota</taxon>
        <taxon>Clostridia</taxon>
        <taxon>Eubacteriales</taxon>
        <taxon>Clostridiaceae</taxon>
        <taxon>Caloramator</taxon>
    </lineage>
</organism>
<feature type="transmembrane region" description="Helical" evidence="6">
    <location>
        <begin position="143"/>
        <end position="160"/>
    </location>
</feature>
<dbReference type="STRING" id="1147123.SAMN05443428_10213"/>